<feature type="transmembrane region" description="Helical" evidence="5">
    <location>
        <begin position="139"/>
        <end position="163"/>
    </location>
</feature>
<dbReference type="Pfam" id="PF00528">
    <property type="entry name" value="BPD_transp_1"/>
    <property type="match status" value="1"/>
</dbReference>
<evidence type="ECO:0000256" key="5">
    <source>
        <dbReference type="RuleBase" id="RU363032"/>
    </source>
</evidence>
<proteinExistence type="inferred from homology"/>
<dbReference type="EMBL" id="JBHEZY010000001">
    <property type="protein sequence ID" value="MFC1429302.1"/>
    <property type="molecule type" value="Genomic_DNA"/>
</dbReference>
<feature type="domain" description="ABC transmembrane type-1" evidence="6">
    <location>
        <begin position="100"/>
        <end position="314"/>
    </location>
</feature>
<feature type="transmembrane region" description="Helical" evidence="5">
    <location>
        <begin position="257"/>
        <end position="278"/>
    </location>
</feature>
<evidence type="ECO:0000256" key="4">
    <source>
        <dbReference type="ARBA" id="ARBA00023136"/>
    </source>
</evidence>
<dbReference type="EMBL" id="JBHEZX010000004">
    <property type="protein sequence ID" value="MFC1409624.1"/>
    <property type="molecule type" value="Genomic_DNA"/>
</dbReference>
<feature type="transmembrane region" description="Helical" evidence="5">
    <location>
        <begin position="196"/>
        <end position="214"/>
    </location>
</feature>
<dbReference type="InterPro" id="IPR000515">
    <property type="entry name" value="MetI-like"/>
</dbReference>
<comment type="subcellular location">
    <subcellularLocation>
        <location evidence="5">Cell membrane</location>
        <topology evidence="5">Multi-pass membrane protein</topology>
    </subcellularLocation>
    <subcellularLocation>
        <location evidence="1">Membrane</location>
        <topology evidence="1">Multi-pass membrane protein</topology>
    </subcellularLocation>
</comment>
<evidence type="ECO:0000313" key="7">
    <source>
        <dbReference type="EMBL" id="MFC1409624.1"/>
    </source>
</evidence>
<accession>A0ABV6V7C2</accession>
<protein>
    <submittedName>
        <fullName evidence="7">ABC transporter permease</fullName>
    </submittedName>
</protein>
<dbReference type="SUPFAM" id="SSF161098">
    <property type="entry name" value="MetI-like"/>
    <property type="match status" value="1"/>
</dbReference>
<organism evidence="7 10">
    <name type="scientific">Streptacidiphilus alkalitolerans</name>
    <dbReference type="NCBI Taxonomy" id="3342712"/>
    <lineage>
        <taxon>Bacteria</taxon>
        <taxon>Bacillati</taxon>
        <taxon>Actinomycetota</taxon>
        <taxon>Actinomycetes</taxon>
        <taxon>Kitasatosporales</taxon>
        <taxon>Streptomycetaceae</taxon>
        <taxon>Streptacidiphilus</taxon>
    </lineage>
</organism>
<dbReference type="Proteomes" id="UP001592530">
    <property type="component" value="Unassembled WGS sequence"/>
</dbReference>
<evidence type="ECO:0000256" key="3">
    <source>
        <dbReference type="ARBA" id="ARBA00022989"/>
    </source>
</evidence>
<sequence length="329" mass="35393">MTTILRRLGFYAIAAYAAVTLNFFLPRMLPGDALQAVLANIRTSNITPAQLKALAAQYGLNSKESLLSQYFGYLGHLFHGDLGTSTSKSVSVSSVLGNDLPWTIGLVGSATVVAFLLGTLLGIVVGWRRSGFLDALLPVATFFQAIPYFILAFLLLLTAGFYWKLFPFAGGYETGRNSDLTQGWNTPFVTSVIEHGTLPAATVALASIAGWIIGMRNMMITTMDEDYVLVAAAKGLPQWKVVTVAARNAILPSISNFALSISLVVTGSIVTEIVFSYPGVGYEIYNAVLNTDYPMMQGILLVVTFTVLGANLLADIAYVILDPRARKEA</sequence>
<feature type="transmembrane region" description="Helical" evidence="5">
    <location>
        <begin position="298"/>
        <end position="321"/>
    </location>
</feature>
<evidence type="ECO:0000256" key="1">
    <source>
        <dbReference type="ARBA" id="ARBA00004141"/>
    </source>
</evidence>
<keyword evidence="5" id="KW-0813">Transport</keyword>
<gene>
    <name evidence="8" type="ORF">ACEZDB_01325</name>
    <name evidence="7" type="ORF">ACEZDG_10040</name>
</gene>
<evidence type="ECO:0000313" key="8">
    <source>
        <dbReference type="EMBL" id="MFC1429302.1"/>
    </source>
</evidence>
<evidence type="ECO:0000313" key="10">
    <source>
        <dbReference type="Proteomes" id="UP001592582"/>
    </source>
</evidence>
<feature type="transmembrane region" description="Helical" evidence="5">
    <location>
        <begin position="7"/>
        <end position="25"/>
    </location>
</feature>
<reference evidence="9 10" key="1">
    <citation type="submission" date="2024-09" db="EMBL/GenBank/DDBJ databases">
        <authorList>
            <person name="Lee S.D."/>
        </authorList>
    </citation>
    <scope>NUCLEOTIDE SEQUENCE [LARGE SCALE GENOMIC DNA]</scope>
    <source>
        <strain evidence="7 10">N1-1</strain>
        <strain evidence="8 9">N1-3</strain>
    </source>
</reference>
<keyword evidence="10" id="KW-1185">Reference proteome</keyword>
<dbReference type="RefSeq" id="WP_380505738.1">
    <property type="nucleotide sequence ID" value="NZ_JBHEZX010000004.1"/>
</dbReference>
<feature type="transmembrane region" description="Helical" evidence="5">
    <location>
        <begin position="102"/>
        <end position="127"/>
    </location>
</feature>
<comment type="caution">
    <text evidence="7">The sequence shown here is derived from an EMBL/GenBank/DDBJ whole genome shotgun (WGS) entry which is preliminary data.</text>
</comment>
<keyword evidence="4 5" id="KW-0472">Membrane</keyword>
<dbReference type="Proteomes" id="UP001592582">
    <property type="component" value="Unassembled WGS sequence"/>
</dbReference>
<dbReference type="PANTHER" id="PTHR43376">
    <property type="entry name" value="OLIGOPEPTIDE TRANSPORT SYSTEM PERMEASE PROTEIN"/>
    <property type="match status" value="1"/>
</dbReference>
<dbReference type="CDD" id="cd06261">
    <property type="entry name" value="TM_PBP2"/>
    <property type="match status" value="1"/>
</dbReference>
<keyword evidence="2 5" id="KW-0812">Transmembrane</keyword>
<evidence type="ECO:0000259" key="6">
    <source>
        <dbReference type="PROSITE" id="PS50928"/>
    </source>
</evidence>
<evidence type="ECO:0000256" key="2">
    <source>
        <dbReference type="ARBA" id="ARBA00022692"/>
    </source>
</evidence>
<dbReference type="InterPro" id="IPR035906">
    <property type="entry name" value="MetI-like_sf"/>
</dbReference>
<name>A0ABV6V7C2_9ACTN</name>
<comment type="similarity">
    <text evidence="5">Belongs to the binding-protein-dependent transport system permease family.</text>
</comment>
<dbReference type="Gene3D" id="1.10.3720.10">
    <property type="entry name" value="MetI-like"/>
    <property type="match status" value="1"/>
</dbReference>
<dbReference type="PANTHER" id="PTHR43376:SF1">
    <property type="entry name" value="OLIGOPEPTIDE TRANSPORT SYSTEM PERMEASE PROTEIN"/>
    <property type="match status" value="1"/>
</dbReference>
<evidence type="ECO:0000313" key="9">
    <source>
        <dbReference type="Proteomes" id="UP001592530"/>
    </source>
</evidence>
<keyword evidence="3 5" id="KW-1133">Transmembrane helix</keyword>
<dbReference type="PROSITE" id="PS50928">
    <property type="entry name" value="ABC_TM1"/>
    <property type="match status" value="1"/>
</dbReference>